<proteinExistence type="predicted"/>
<feature type="domain" description="HTH cro/C1-type" evidence="4">
    <location>
        <begin position="12"/>
        <end position="66"/>
    </location>
</feature>
<evidence type="ECO:0000256" key="3">
    <source>
        <dbReference type="ARBA" id="ARBA00023163"/>
    </source>
</evidence>
<dbReference type="Proteomes" id="UP000294614">
    <property type="component" value="Unassembled WGS sequence"/>
</dbReference>
<evidence type="ECO:0000313" key="5">
    <source>
        <dbReference type="EMBL" id="TCK59853.1"/>
    </source>
</evidence>
<dbReference type="CDD" id="cd00093">
    <property type="entry name" value="HTH_XRE"/>
    <property type="match status" value="1"/>
</dbReference>
<name>A0A4R1K7S5_9BACT</name>
<evidence type="ECO:0000259" key="4">
    <source>
        <dbReference type="PROSITE" id="PS50943"/>
    </source>
</evidence>
<dbReference type="SMART" id="SM00530">
    <property type="entry name" value="HTH_XRE"/>
    <property type="match status" value="1"/>
</dbReference>
<dbReference type="InterPro" id="IPR010982">
    <property type="entry name" value="Lambda_DNA-bd_dom_sf"/>
</dbReference>
<dbReference type="GO" id="GO:0005829">
    <property type="term" value="C:cytosol"/>
    <property type="evidence" value="ECO:0007669"/>
    <property type="project" value="TreeGrafter"/>
</dbReference>
<evidence type="ECO:0000256" key="2">
    <source>
        <dbReference type="ARBA" id="ARBA00023125"/>
    </source>
</evidence>
<dbReference type="EMBL" id="SMGG01000005">
    <property type="protein sequence ID" value="TCK59853.1"/>
    <property type="molecule type" value="Genomic_DNA"/>
</dbReference>
<organism evidence="5 6">
    <name type="scientific">Seleniivibrio woodruffii</name>
    <dbReference type="NCBI Taxonomy" id="1078050"/>
    <lineage>
        <taxon>Bacteria</taxon>
        <taxon>Pseudomonadati</taxon>
        <taxon>Deferribacterota</taxon>
        <taxon>Deferribacteres</taxon>
        <taxon>Deferribacterales</taxon>
        <taxon>Geovibrionaceae</taxon>
        <taxon>Seleniivibrio</taxon>
    </lineage>
</organism>
<accession>A0A4R1K7S5</accession>
<protein>
    <submittedName>
        <fullName evidence="5">Helix-turn-helix protein</fullName>
    </submittedName>
</protein>
<keyword evidence="2" id="KW-0238">DNA-binding</keyword>
<dbReference type="PANTHER" id="PTHR46797:SF23">
    <property type="entry name" value="HTH-TYPE TRANSCRIPTIONAL REGULATOR SUTR"/>
    <property type="match status" value="1"/>
</dbReference>
<dbReference type="AlphaFoldDB" id="A0A4R1K7S5"/>
<dbReference type="GO" id="GO:0003677">
    <property type="term" value="F:DNA binding"/>
    <property type="evidence" value="ECO:0007669"/>
    <property type="project" value="UniProtKB-KW"/>
</dbReference>
<dbReference type="Gene3D" id="1.10.260.40">
    <property type="entry name" value="lambda repressor-like DNA-binding domains"/>
    <property type="match status" value="1"/>
</dbReference>
<gene>
    <name evidence="5" type="ORF">C8D98_2020</name>
</gene>
<evidence type="ECO:0000256" key="1">
    <source>
        <dbReference type="ARBA" id="ARBA00023015"/>
    </source>
</evidence>
<evidence type="ECO:0000313" key="6">
    <source>
        <dbReference type="Proteomes" id="UP000294614"/>
    </source>
</evidence>
<dbReference type="InterPro" id="IPR050807">
    <property type="entry name" value="TransReg_Diox_bact_type"/>
</dbReference>
<dbReference type="PROSITE" id="PS50943">
    <property type="entry name" value="HTH_CROC1"/>
    <property type="match status" value="1"/>
</dbReference>
<keyword evidence="3" id="KW-0804">Transcription</keyword>
<keyword evidence="6" id="KW-1185">Reference proteome</keyword>
<dbReference type="Pfam" id="PF01381">
    <property type="entry name" value="HTH_3"/>
    <property type="match status" value="1"/>
</dbReference>
<dbReference type="RefSeq" id="WP_132874009.1">
    <property type="nucleotide sequence ID" value="NZ_JAJUHT010000005.1"/>
</dbReference>
<reference evidence="5 6" key="1">
    <citation type="submission" date="2019-03" db="EMBL/GenBank/DDBJ databases">
        <title>Genomic Encyclopedia of Type Strains, Phase IV (KMG-IV): sequencing the most valuable type-strain genomes for metagenomic binning, comparative biology and taxonomic classification.</title>
        <authorList>
            <person name="Goeker M."/>
        </authorList>
    </citation>
    <scope>NUCLEOTIDE SEQUENCE [LARGE SCALE GENOMIC DNA]</scope>
    <source>
        <strain evidence="5 6">DSM 24984</strain>
    </source>
</reference>
<dbReference type="SUPFAM" id="SSF47413">
    <property type="entry name" value="lambda repressor-like DNA-binding domains"/>
    <property type="match status" value="1"/>
</dbReference>
<keyword evidence="1" id="KW-0805">Transcription regulation</keyword>
<comment type="caution">
    <text evidence="5">The sequence shown here is derived from an EMBL/GenBank/DDBJ whole genome shotgun (WGS) entry which is preliminary data.</text>
</comment>
<dbReference type="InterPro" id="IPR001387">
    <property type="entry name" value="Cro/C1-type_HTH"/>
</dbReference>
<dbReference type="GO" id="GO:0003700">
    <property type="term" value="F:DNA-binding transcription factor activity"/>
    <property type="evidence" value="ECO:0007669"/>
    <property type="project" value="TreeGrafter"/>
</dbReference>
<dbReference type="OrthoDB" id="5511017at2"/>
<dbReference type="PANTHER" id="PTHR46797">
    <property type="entry name" value="HTH-TYPE TRANSCRIPTIONAL REGULATOR"/>
    <property type="match status" value="1"/>
</dbReference>
<sequence length="105" mass="11910">MSETLTMLGNRIRELRKKKGLSQEKLAQRSNISPKYVGEIERGEVNISVSVLTELANALDTTVAELMENRHTADKSELLAEIEAYLKKADNGSIRKIYLFIKHFC</sequence>